<reference evidence="2" key="1">
    <citation type="submission" date="2022-06" db="EMBL/GenBank/DDBJ databases">
        <authorList>
            <person name="Berger JAMES D."/>
            <person name="Berger JAMES D."/>
        </authorList>
    </citation>
    <scope>NUCLEOTIDE SEQUENCE [LARGE SCALE GENOMIC DNA]</scope>
</reference>
<feature type="compositionally biased region" description="Basic residues" evidence="1">
    <location>
        <begin position="79"/>
        <end position="94"/>
    </location>
</feature>
<accession>A0AA85JMR8</accession>
<evidence type="ECO:0000256" key="1">
    <source>
        <dbReference type="SAM" id="MobiDB-lite"/>
    </source>
</evidence>
<proteinExistence type="predicted"/>
<evidence type="ECO:0000313" key="2">
    <source>
        <dbReference type="Proteomes" id="UP000050795"/>
    </source>
</evidence>
<sequence length="649" mass="76095">MGSPYKQELCNNNDADDGDDKRMCRFPPCQLRPPYPPINDNTYSNTKLLSALDKIVNLPEINSNKQKSSQKQQQQQKVVKSKTFLHKKVRKKGKKSNEMMNTSTDTLYDEMNSNNFICRLCGMNCLNGALLYAHLLIIEHRTKMTIDDKLNPKNIASDNIYEKDNLYFICRRCGKQWQTRKLCRQGDVNQHWCIQQKVAHLTTIVFPKDSILYGLPFICLFCCHSSKKSVRNAGRIRNCPQKSLNSTKSPLKLHETCQRFWSKLHLVLHILCRHSVRRKPGTCAECEAFNQPTYEDYTDESEFWKDSPSEQQPIKSYSNKESKAKSCLVDQSSEMSTSSSKSDDDNYCKNNNNSNRPRSSDSLLFREGLQNLEIHIDEYHLPRIELIYWLKLQRVNRQNTEYDWIYSCPMCQLISNNNDSLNTLNKEKQLHHRITSNAMLQAHIVCYHAGVSQIDSLLGNCQICCLNHSNMTTTTTDNHISVIDFTSTCRKTSLRYNKHLIRAKHMKQLQNNYELAIENGRIQQIDSRSMNELDFPTTTCILCWKRFLLKPYDSLHCLYAQCRLQVHLLTTHCTYIGKRCLKQPTGKDYTFNGYYIQPCGWCGKTYESYHESGDQRQFNWREIYNWYKEHEEQHALNLTSWWWENQHCK</sequence>
<dbReference type="WBParaSite" id="TREG1_35170.1">
    <property type="protein sequence ID" value="TREG1_35170.1"/>
    <property type="gene ID" value="TREG1_35170"/>
</dbReference>
<protein>
    <submittedName>
        <fullName evidence="3 4">Uncharacterized protein</fullName>
    </submittedName>
</protein>
<dbReference type="AlphaFoldDB" id="A0AA85JMR8"/>
<dbReference type="WBParaSite" id="TREG1_35170.2">
    <property type="protein sequence ID" value="TREG1_35170.2"/>
    <property type="gene ID" value="TREG1_35170"/>
</dbReference>
<feature type="compositionally biased region" description="Low complexity" evidence="1">
    <location>
        <begin position="331"/>
        <end position="340"/>
    </location>
</feature>
<feature type="compositionally biased region" description="Low complexity" evidence="1">
    <location>
        <begin position="63"/>
        <end position="78"/>
    </location>
</feature>
<feature type="compositionally biased region" description="Low complexity" evidence="1">
    <location>
        <begin position="348"/>
        <end position="360"/>
    </location>
</feature>
<reference evidence="3 4" key="2">
    <citation type="submission" date="2023-11" db="UniProtKB">
        <authorList>
            <consortium name="WormBaseParasite"/>
        </authorList>
    </citation>
    <scope>IDENTIFICATION</scope>
</reference>
<evidence type="ECO:0000313" key="3">
    <source>
        <dbReference type="WBParaSite" id="TREG1_35170.1"/>
    </source>
</evidence>
<name>A0AA85JMR8_TRIRE</name>
<evidence type="ECO:0000313" key="4">
    <source>
        <dbReference type="WBParaSite" id="TREG1_35170.2"/>
    </source>
</evidence>
<feature type="region of interest" description="Disordered" evidence="1">
    <location>
        <begin position="63"/>
        <end position="101"/>
    </location>
</feature>
<feature type="region of interest" description="Disordered" evidence="1">
    <location>
        <begin position="331"/>
        <end position="360"/>
    </location>
</feature>
<organism evidence="2 4">
    <name type="scientific">Trichobilharzia regenti</name>
    <name type="common">Nasal bird schistosome</name>
    <dbReference type="NCBI Taxonomy" id="157069"/>
    <lineage>
        <taxon>Eukaryota</taxon>
        <taxon>Metazoa</taxon>
        <taxon>Spiralia</taxon>
        <taxon>Lophotrochozoa</taxon>
        <taxon>Platyhelminthes</taxon>
        <taxon>Trematoda</taxon>
        <taxon>Digenea</taxon>
        <taxon>Strigeidida</taxon>
        <taxon>Schistosomatoidea</taxon>
        <taxon>Schistosomatidae</taxon>
        <taxon>Trichobilharzia</taxon>
    </lineage>
</organism>
<dbReference type="Proteomes" id="UP000050795">
    <property type="component" value="Unassembled WGS sequence"/>
</dbReference>
<keyword evidence="2" id="KW-1185">Reference proteome</keyword>